<sequence length="40" mass="4461">MLCCSVSICRLLPDQNIIIVYTVYVVVFVFGIIIVVVLCV</sequence>
<dbReference type="EMBL" id="BK015639">
    <property type="protein sequence ID" value="DAE17399.1"/>
    <property type="molecule type" value="Genomic_DNA"/>
</dbReference>
<evidence type="ECO:0000256" key="1">
    <source>
        <dbReference type="SAM" id="Phobius"/>
    </source>
</evidence>
<reference evidence="2" key="1">
    <citation type="journal article" date="2021" name="Proc. Natl. Acad. Sci. U.S.A.">
        <title>A Catalog of Tens of Thousands of Viruses from Human Metagenomes Reveals Hidden Associations with Chronic Diseases.</title>
        <authorList>
            <person name="Tisza M.J."/>
            <person name="Buck C.B."/>
        </authorList>
    </citation>
    <scope>NUCLEOTIDE SEQUENCE</scope>
    <source>
        <strain evidence="2">Ctr2f5</strain>
    </source>
</reference>
<proteinExistence type="predicted"/>
<organism evidence="2">
    <name type="scientific">Siphoviridae sp. ctr2f5</name>
    <dbReference type="NCBI Taxonomy" id="2825684"/>
    <lineage>
        <taxon>Viruses</taxon>
        <taxon>Duplodnaviria</taxon>
        <taxon>Heunggongvirae</taxon>
        <taxon>Uroviricota</taxon>
        <taxon>Caudoviricetes</taxon>
    </lineage>
</organism>
<evidence type="ECO:0000313" key="2">
    <source>
        <dbReference type="EMBL" id="DAE17399.1"/>
    </source>
</evidence>
<feature type="transmembrane region" description="Helical" evidence="1">
    <location>
        <begin position="18"/>
        <end position="39"/>
    </location>
</feature>
<accession>A0A8S5QDR8</accession>
<protein>
    <submittedName>
        <fullName evidence="2">Uncharacterized protein</fullName>
    </submittedName>
</protein>
<keyword evidence="1" id="KW-0812">Transmembrane</keyword>
<keyword evidence="1" id="KW-1133">Transmembrane helix</keyword>
<name>A0A8S5QDR8_9CAUD</name>
<keyword evidence="1" id="KW-0472">Membrane</keyword>